<comment type="caution">
    <text evidence="9">The sequence shown here is derived from an EMBL/GenBank/DDBJ whole genome shotgun (WGS) entry which is preliminary data.</text>
</comment>
<dbReference type="VEuPathDB" id="FungiDB:TERG_12322"/>
<accession>A0A178EVW3</accession>
<dbReference type="GO" id="GO:0000245">
    <property type="term" value="P:spliceosomal complex assembly"/>
    <property type="evidence" value="ECO:0007669"/>
    <property type="project" value="TreeGrafter"/>
</dbReference>
<dbReference type="PANTHER" id="PTHR47634">
    <property type="entry name" value="PROTEIN KINASE DOMAIN-CONTAINING PROTEIN-RELATED"/>
    <property type="match status" value="1"/>
</dbReference>
<evidence type="ECO:0000256" key="1">
    <source>
        <dbReference type="ARBA" id="ARBA00012513"/>
    </source>
</evidence>
<evidence type="ECO:0000256" key="4">
    <source>
        <dbReference type="ARBA" id="ARBA00022741"/>
    </source>
</evidence>
<dbReference type="AlphaFoldDB" id="A0A178EVW3"/>
<evidence type="ECO:0000256" key="6">
    <source>
        <dbReference type="ARBA" id="ARBA00022840"/>
    </source>
</evidence>
<dbReference type="GO" id="GO:0050684">
    <property type="term" value="P:regulation of mRNA processing"/>
    <property type="evidence" value="ECO:0007669"/>
    <property type="project" value="TreeGrafter"/>
</dbReference>
<dbReference type="InterPro" id="IPR051334">
    <property type="entry name" value="SRPK"/>
</dbReference>
<reference evidence="9 10" key="1">
    <citation type="submission" date="2016-05" db="EMBL/GenBank/DDBJ databases">
        <title>Genome sequencing of Trichophyton rubrum CMCC(F)T1i isolated from hair.</title>
        <authorList>
            <person name="Zhan P."/>
            <person name="Tao Y."/>
            <person name="Liu W."/>
        </authorList>
    </citation>
    <scope>NUCLEOTIDE SEQUENCE [LARGE SCALE GENOMIC DNA]</scope>
    <source>
        <strain evidence="10">CMCC(F)T1i</strain>
    </source>
</reference>
<dbReference type="EMBL" id="LHPM01000017">
    <property type="protein sequence ID" value="OAL64078.1"/>
    <property type="molecule type" value="Genomic_DNA"/>
</dbReference>
<keyword evidence="5" id="KW-0418">Kinase</keyword>
<dbReference type="Gene3D" id="3.30.200.20">
    <property type="entry name" value="Phosphorylase Kinase, domain 1"/>
    <property type="match status" value="1"/>
</dbReference>
<evidence type="ECO:0000313" key="10">
    <source>
        <dbReference type="Proteomes" id="UP000243015"/>
    </source>
</evidence>
<dbReference type="SUPFAM" id="SSF56112">
    <property type="entry name" value="Protein kinase-like (PK-like)"/>
    <property type="match status" value="2"/>
</dbReference>
<gene>
    <name evidence="9" type="ORF">A7C99_4733</name>
</gene>
<keyword evidence="3" id="KW-0808">Transferase</keyword>
<sequence length="352" mass="39865">MMDRLIEHIPDSGFDIWCDDSFLSLTAPPDAPLPPQPHENPHGDTVYWDNRPLEVNGQAWVLMPVPKCNEDLQAFQMDGGFREVIVLCPRMFEHYYDLGEYQVNMASRPPVFPRGIHIDSFATSLMFVLVHEVSHCNLFLQGLATSDVPADTDGYGWNEAVRHADNNHLNDWSTGLSDDMFADAPAGQFSPIPGGYHPTLIGDSFCDGRYTVVHKLGSGGYSTIWLARDQQLQRYVSLKMLVAGASQDTHESNILQLLSKGNLNGPGKQCIPTLLYQFFSPDGSWISNFQRISMPEFRRLHQPLEDMLRPMMAFEPAERPTAKQLLESEYIVKWAMPAWERQVERKSALTEH</sequence>
<dbReference type="Proteomes" id="UP000243015">
    <property type="component" value="Unassembled WGS sequence"/>
</dbReference>
<keyword evidence="2" id="KW-0723">Serine/threonine-protein kinase</keyword>
<dbReference type="GO" id="GO:0005524">
    <property type="term" value="F:ATP binding"/>
    <property type="evidence" value="ECO:0007669"/>
    <property type="project" value="UniProtKB-KW"/>
</dbReference>
<dbReference type="EC" id="2.7.11.1" evidence="1"/>
<evidence type="ECO:0000256" key="7">
    <source>
        <dbReference type="ARBA" id="ARBA00047899"/>
    </source>
</evidence>
<proteinExistence type="predicted"/>
<evidence type="ECO:0000313" key="9">
    <source>
        <dbReference type="EMBL" id="OAL64078.1"/>
    </source>
</evidence>
<comment type="catalytic activity">
    <reaction evidence="7">
        <text>L-threonyl-[protein] + ATP = O-phospho-L-threonyl-[protein] + ADP + H(+)</text>
        <dbReference type="Rhea" id="RHEA:46608"/>
        <dbReference type="Rhea" id="RHEA-COMP:11060"/>
        <dbReference type="Rhea" id="RHEA-COMP:11605"/>
        <dbReference type="ChEBI" id="CHEBI:15378"/>
        <dbReference type="ChEBI" id="CHEBI:30013"/>
        <dbReference type="ChEBI" id="CHEBI:30616"/>
        <dbReference type="ChEBI" id="CHEBI:61977"/>
        <dbReference type="ChEBI" id="CHEBI:456216"/>
        <dbReference type="EC" id="2.7.11.1"/>
    </reaction>
</comment>
<keyword evidence="6" id="KW-0067">ATP-binding</keyword>
<dbReference type="InterPro" id="IPR011009">
    <property type="entry name" value="Kinase-like_dom_sf"/>
</dbReference>
<evidence type="ECO:0000256" key="2">
    <source>
        <dbReference type="ARBA" id="ARBA00022527"/>
    </source>
</evidence>
<protein>
    <recommendedName>
        <fullName evidence="1">non-specific serine/threonine protein kinase</fullName>
        <ecNumber evidence="1">2.7.11.1</ecNumber>
    </recommendedName>
</protein>
<dbReference type="PANTHER" id="PTHR47634:SF9">
    <property type="entry name" value="PROTEIN KINASE DOMAIN-CONTAINING PROTEIN-RELATED"/>
    <property type="match status" value="1"/>
</dbReference>
<evidence type="ECO:0000256" key="5">
    <source>
        <dbReference type="ARBA" id="ARBA00022777"/>
    </source>
</evidence>
<evidence type="ECO:0000256" key="8">
    <source>
        <dbReference type="ARBA" id="ARBA00048679"/>
    </source>
</evidence>
<dbReference type="VEuPathDB" id="FungiDB:TERG_05665"/>
<dbReference type="VEuPathDB" id="FungiDB:TERG_02498"/>
<dbReference type="GO" id="GO:0004674">
    <property type="term" value="F:protein serine/threonine kinase activity"/>
    <property type="evidence" value="ECO:0007669"/>
    <property type="project" value="UniProtKB-KW"/>
</dbReference>
<evidence type="ECO:0000256" key="3">
    <source>
        <dbReference type="ARBA" id="ARBA00022679"/>
    </source>
</evidence>
<name>A0A178EVW3_TRIRU</name>
<keyword evidence="4" id="KW-0547">Nucleotide-binding</keyword>
<organism evidence="9 10">
    <name type="scientific">Trichophyton rubrum</name>
    <name type="common">Athlete's foot fungus</name>
    <name type="synonym">Epidermophyton rubrum</name>
    <dbReference type="NCBI Taxonomy" id="5551"/>
    <lineage>
        <taxon>Eukaryota</taxon>
        <taxon>Fungi</taxon>
        <taxon>Dikarya</taxon>
        <taxon>Ascomycota</taxon>
        <taxon>Pezizomycotina</taxon>
        <taxon>Eurotiomycetes</taxon>
        <taxon>Eurotiomycetidae</taxon>
        <taxon>Onygenales</taxon>
        <taxon>Arthrodermataceae</taxon>
        <taxon>Trichophyton</taxon>
    </lineage>
</organism>
<comment type="catalytic activity">
    <reaction evidence="8">
        <text>L-seryl-[protein] + ATP = O-phospho-L-seryl-[protein] + ADP + H(+)</text>
        <dbReference type="Rhea" id="RHEA:17989"/>
        <dbReference type="Rhea" id="RHEA-COMP:9863"/>
        <dbReference type="Rhea" id="RHEA-COMP:11604"/>
        <dbReference type="ChEBI" id="CHEBI:15378"/>
        <dbReference type="ChEBI" id="CHEBI:29999"/>
        <dbReference type="ChEBI" id="CHEBI:30616"/>
        <dbReference type="ChEBI" id="CHEBI:83421"/>
        <dbReference type="ChEBI" id="CHEBI:456216"/>
        <dbReference type="EC" id="2.7.11.1"/>
    </reaction>
</comment>